<protein>
    <recommendedName>
        <fullName evidence="4">PKD/Chitinase domain-containing protein</fullName>
    </recommendedName>
</protein>
<feature type="region of interest" description="Disordered" evidence="3">
    <location>
        <begin position="25"/>
        <end position="44"/>
    </location>
</feature>
<dbReference type="PROSITE" id="PS51257">
    <property type="entry name" value="PROKAR_LIPOPROTEIN"/>
    <property type="match status" value="1"/>
</dbReference>
<dbReference type="PROSITE" id="PS51450">
    <property type="entry name" value="LRR"/>
    <property type="match status" value="1"/>
</dbReference>
<dbReference type="Proteomes" id="UP001226574">
    <property type="component" value="Unassembled WGS sequence"/>
</dbReference>
<dbReference type="SUPFAM" id="SSF52058">
    <property type="entry name" value="L domain-like"/>
    <property type="match status" value="2"/>
</dbReference>
<dbReference type="InterPro" id="IPR052574">
    <property type="entry name" value="CDIRP"/>
</dbReference>
<keyword evidence="1" id="KW-0433">Leucine-rich repeat</keyword>
<organism evidence="5 6">
    <name type="scientific">Pseudoalteromonas haloplanktis</name>
    <name type="common">Alteromonas haloplanktis</name>
    <dbReference type="NCBI Taxonomy" id="228"/>
    <lineage>
        <taxon>Bacteria</taxon>
        <taxon>Pseudomonadati</taxon>
        <taxon>Pseudomonadota</taxon>
        <taxon>Gammaproteobacteria</taxon>
        <taxon>Alteromonadales</taxon>
        <taxon>Pseudoalteromonadaceae</taxon>
        <taxon>Pseudoalteromonas</taxon>
    </lineage>
</organism>
<keyword evidence="2" id="KW-0677">Repeat</keyword>
<name>A0ABU1BG36_PSEHA</name>
<dbReference type="Gene3D" id="2.60.40.10">
    <property type="entry name" value="Immunoglobulins"/>
    <property type="match status" value="1"/>
</dbReference>
<dbReference type="InterPro" id="IPR013783">
    <property type="entry name" value="Ig-like_fold"/>
</dbReference>
<dbReference type="Gene3D" id="3.80.10.10">
    <property type="entry name" value="Ribonuclease Inhibitor"/>
    <property type="match status" value="2"/>
</dbReference>
<evidence type="ECO:0000259" key="4">
    <source>
        <dbReference type="SMART" id="SM00089"/>
    </source>
</evidence>
<dbReference type="EMBL" id="JAVIFY010000009">
    <property type="protein sequence ID" value="MDQ9092562.1"/>
    <property type="molecule type" value="Genomic_DNA"/>
</dbReference>
<evidence type="ECO:0000256" key="3">
    <source>
        <dbReference type="SAM" id="MobiDB-lite"/>
    </source>
</evidence>
<dbReference type="InterPro" id="IPR022409">
    <property type="entry name" value="PKD/Chitinase_dom"/>
</dbReference>
<gene>
    <name evidence="5" type="ORF">RC083_13275</name>
</gene>
<reference evidence="5 6" key="1">
    <citation type="submission" date="2023-08" db="EMBL/GenBank/DDBJ databases">
        <title>Pseudoalteromonas haloplanktis LL1 genome.</title>
        <authorList>
            <person name="Wu S."/>
        </authorList>
    </citation>
    <scope>NUCLEOTIDE SEQUENCE [LARGE SCALE GENOMIC DNA]</scope>
    <source>
        <strain evidence="5 6">LL1</strain>
    </source>
</reference>
<proteinExistence type="predicted"/>
<dbReference type="SMART" id="SM00089">
    <property type="entry name" value="PKD"/>
    <property type="match status" value="1"/>
</dbReference>
<dbReference type="PANTHER" id="PTHR47566:SF1">
    <property type="entry name" value="PROTEIN NUD1"/>
    <property type="match status" value="1"/>
</dbReference>
<dbReference type="CDD" id="cd00146">
    <property type="entry name" value="PKD"/>
    <property type="match status" value="1"/>
</dbReference>
<dbReference type="InterPro" id="IPR032675">
    <property type="entry name" value="LRR_dom_sf"/>
</dbReference>
<dbReference type="PANTHER" id="PTHR47566">
    <property type="match status" value="1"/>
</dbReference>
<evidence type="ECO:0000256" key="2">
    <source>
        <dbReference type="ARBA" id="ARBA00022737"/>
    </source>
</evidence>
<evidence type="ECO:0000256" key="1">
    <source>
        <dbReference type="ARBA" id="ARBA00022614"/>
    </source>
</evidence>
<evidence type="ECO:0000313" key="6">
    <source>
        <dbReference type="Proteomes" id="UP001226574"/>
    </source>
</evidence>
<accession>A0ABU1BG36</accession>
<sequence length="1914" mass="211822">MDFCNSKLRIGLFTSALLLTGCGGGGDDSGGSTPPPPIDPVNQSPTVSITAPAETIEQEAFTLNAAASDSDGSIASYSWSYDASIELTSDGLSAANATFTSADITEDITVNFTVTVTDDDGATASKTQEVVIKRKVSNVTITGVVTDEPIANAELEIVVGNESFATQANANGRYTQELIIDEGSGKKLVRVKAKGLDSLNPGVEFVSQLSSVEKLLEQAGDDNVLDSNDNFGVNITNVTTAEFALLTRNGAEPTTTEELDAALLNVDADEKIQLATLIKIVVDNPAYQLPEGVNSTLELVADEAVAQKFEDEVNDKDPKIIEKTKEEIKQDDDLVTGSKTSLVGDYIINSPRFHNSRAYHLLLNEDGSGTFNSITQNELTWQSVDGVIKLSFVDPVVINEYINTDENTSNTVFLNALSFEVLAENDVFRTLDITETTSLRAVNTETGEEILRPELPYTYTSNLINKTKTLTLTEGDLIGTWVLDTTNFSFDAGEPQTVIFNNDGTGEVVTENNDPFTWSLSGTKLSVSYDDDGETGVTDFWFTKTLKAGYQLIALDTSSDEAANSSAGLLIKKEPVSLTNEDFIGRWHGYIGTSQSFDMNVHADGTVMIGLGFTNYQGEISDGQFTRNIYLYNNQVVTNCEGFDDGCYLSSQMRHEFLNIKDDHYYVLRTLDHFAPEGEITSSITSILVYQYSENLTYSEFSEELLDNYTEFYSQSGDYDYIYPQYNELNELEYNVNLGGSDFTATLNNGVLSYDVDGATWLIELVSADSDAVIICHYQQGSECNEAAQITYLPKRPKVTLTANSAGNGELSPIVQDSFTYQNVGFEILPADGYVVDSIEGCEGYVQGNHYIAFASNMDCEINATFKEQQQVAGNFIIGNQDLYYASAYTVELREDNTGSLTYNGKVDVIWNENVGGVIEITPQQEFILGEYQNIEYPEGFPVEVTVKDIATSLRLTPLPEKGSNWYELDRSIEHYKNDVLVEEYTSAYEVTKTTLEQRLAITADDIVGEWSVDLVGEDTVYKVTFSDDGTGVSHDISDLSDEGFTWQVTDNTMVLNFPEDGGTESFYITKDLNVGYQLVTQGIFEGEYYTDTGIMIRRNEQPISADNFAGRHQFRDGHDIDTHWSEIQVYDDGEVFFTVSTSSYQQGFEDGHLKRARYIDTTNDGWQVVDWCDVSLNTCYLDGEFKYTLVAIDGERYYVERTTHFYDDNNQATDSTSHLYIHDYSNSTKVDQFYEYNLAFGLYQNDSNGIARWFVTYGDYDEALDKQYYTFQIDDAEPVNVELIDGKLELILDGQDTVIELIDNNRRDITFCKYLKGNSCLEEDKVYLSFDAPQHTITVNSDSNGSLGVGDESFVRHGSSWWTSIDPNPGYVLNTISGCDGFIEGDGYRVSSVTESCQIDVTFKEFVPLSIQANVTDPALAMCVDNSGKTNLESVTELNCQYEGYGEITALAGLEAFTNIESIGLSNVNVGENLNLTNLPLLRQLSINDSQVSTIEVADPALIEVLKLNAIGLTTFDLSRYVNLLELDLSNNKLTQLDVSANPLIAHLWVSSNELIELDLSNQPLLVQLGAWANNISTLSLASTDNLIHLDVERNALAILDVSDKANLEILWVNNNPLSSLDLTQNTKLQRLYANSLELHELNLSNNLELEFLDISYSYGLAGLNLSHLEDLYTLRIDGLDSSLISNEQFPHIRRLEFNNADLTSFDTSGLINLRELFLQGNQFTLSEQINIASPSQLISVGLGNNQQLSSFDTSLFINLESAYLDSTNIANIDFSNNTALTEVRLSNSNLSTITGVDFIAEKSAILEFHNNPLSNETVNYLEDLRNNQDYYNIYYSQVYAVNVVVSGNGVVSENSFTLGDNETRGLSLYPDEGYEVGSASGCNGTWHSADYYEVGPITESCEVNVEFVETTP</sequence>
<dbReference type="InterPro" id="IPR001611">
    <property type="entry name" value="Leu-rich_rpt"/>
</dbReference>
<keyword evidence="6" id="KW-1185">Reference proteome</keyword>
<dbReference type="Pfam" id="PF22352">
    <property type="entry name" value="K319L-like_PKD"/>
    <property type="match status" value="1"/>
</dbReference>
<comment type="caution">
    <text evidence="5">The sequence shown here is derived from an EMBL/GenBank/DDBJ whole genome shotgun (WGS) entry which is preliminary data.</text>
</comment>
<dbReference type="InterPro" id="IPR035986">
    <property type="entry name" value="PKD_dom_sf"/>
</dbReference>
<feature type="domain" description="PKD/Chitinase" evidence="4">
    <location>
        <begin position="46"/>
        <end position="135"/>
    </location>
</feature>
<dbReference type="SUPFAM" id="SSF49299">
    <property type="entry name" value="PKD domain"/>
    <property type="match status" value="1"/>
</dbReference>
<dbReference type="RefSeq" id="WP_309039236.1">
    <property type="nucleotide sequence ID" value="NZ_JAVIFY010000009.1"/>
</dbReference>
<evidence type="ECO:0000313" key="5">
    <source>
        <dbReference type="EMBL" id="MDQ9092562.1"/>
    </source>
</evidence>